<comment type="caution">
    <text evidence="2">The sequence shown here is derived from an EMBL/GenBank/DDBJ whole genome shotgun (WGS) entry which is preliminary data.</text>
</comment>
<dbReference type="Proteomes" id="UP001341840">
    <property type="component" value="Unassembled WGS sequence"/>
</dbReference>
<keyword evidence="3" id="KW-1185">Reference proteome</keyword>
<proteinExistence type="predicted"/>
<reference evidence="2 3" key="1">
    <citation type="journal article" date="2023" name="Plants (Basel)">
        <title>Bridging the Gap: Combining Genomics and Transcriptomics Approaches to Understand Stylosanthes scabra, an Orphan Legume from the Brazilian Caatinga.</title>
        <authorList>
            <person name="Ferreira-Neto J.R.C."/>
            <person name="da Silva M.D."/>
            <person name="Binneck E."/>
            <person name="de Melo N.F."/>
            <person name="da Silva R.H."/>
            <person name="de Melo A.L.T.M."/>
            <person name="Pandolfi V."/>
            <person name="Bustamante F.O."/>
            <person name="Brasileiro-Vidal A.C."/>
            <person name="Benko-Iseppon A.M."/>
        </authorList>
    </citation>
    <scope>NUCLEOTIDE SEQUENCE [LARGE SCALE GENOMIC DNA]</scope>
    <source>
        <tissue evidence="2">Leaves</tissue>
    </source>
</reference>
<accession>A0ABU6RQ35</accession>
<name>A0ABU6RQ35_9FABA</name>
<sequence length="66" mass="7380">SPTSLREKQLTNLRRKSRQGQRKIGIGFGGNSDFNHDDLVLPLFWIRGKTSVANPLISGSVLELLF</sequence>
<evidence type="ECO:0000256" key="1">
    <source>
        <dbReference type="SAM" id="MobiDB-lite"/>
    </source>
</evidence>
<organism evidence="2 3">
    <name type="scientific">Stylosanthes scabra</name>
    <dbReference type="NCBI Taxonomy" id="79078"/>
    <lineage>
        <taxon>Eukaryota</taxon>
        <taxon>Viridiplantae</taxon>
        <taxon>Streptophyta</taxon>
        <taxon>Embryophyta</taxon>
        <taxon>Tracheophyta</taxon>
        <taxon>Spermatophyta</taxon>
        <taxon>Magnoliopsida</taxon>
        <taxon>eudicotyledons</taxon>
        <taxon>Gunneridae</taxon>
        <taxon>Pentapetalae</taxon>
        <taxon>rosids</taxon>
        <taxon>fabids</taxon>
        <taxon>Fabales</taxon>
        <taxon>Fabaceae</taxon>
        <taxon>Papilionoideae</taxon>
        <taxon>50 kb inversion clade</taxon>
        <taxon>dalbergioids sensu lato</taxon>
        <taxon>Dalbergieae</taxon>
        <taxon>Pterocarpus clade</taxon>
        <taxon>Stylosanthes</taxon>
    </lineage>
</organism>
<feature type="non-terminal residue" evidence="2">
    <location>
        <position position="1"/>
    </location>
</feature>
<evidence type="ECO:0000313" key="2">
    <source>
        <dbReference type="EMBL" id="MED6126072.1"/>
    </source>
</evidence>
<protein>
    <submittedName>
        <fullName evidence="2">Uncharacterized protein</fullName>
    </submittedName>
</protein>
<gene>
    <name evidence="2" type="ORF">PIB30_074871</name>
</gene>
<evidence type="ECO:0000313" key="3">
    <source>
        <dbReference type="Proteomes" id="UP001341840"/>
    </source>
</evidence>
<dbReference type="EMBL" id="JASCZI010031149">
    <property type="protein sequence ID" value="MED6126072.1"/>
    <property type="molecule type" value="Genomic_DNA"/>
</dbReference>
<feature type="region of interest" description="Disordered" evidence="1">
    <location>
        <begin position="1"/>
        <end position="24"/>
    </location>
</feature>